<keyword evidence="2" id="KW-0472">Membrane</keyword>
<feature type="compositionally biased region" description="Basic and acidic residues" evidence="1">
    <location>
        <begin position="147"/>
        <end position="156"/>
    </location>
</feature>
<evidence type="ECO:0000256" key="1">
    <source>
        <dbReference type="SAM" id="MobiDB-lite"/>
    </source>
</evidence>
<sequence length="192" mass="21586">MLDSWLKHESFNVYIYSQLLQMVVVMTVVVMCALRKSEEKNLTKASKIVSMPEVRKFKLDLSEKQQQEVDVDLDAQLDDIGCETLAAAAAAAAEGTPEVISTDALQETKRKDEGYKEEAKKEESTQGSLKKHRKPRRSIHGQSGSKITKELQEKQWEQPTGENESVNPAIQIDQNKPRTNPTQTEASKSIKI</sequence>
<feature type="compositionally biased region" description="Basic and acidic residues" evidence="1">
    <location>
        <begin position="106"/>
        <end position="124"/>
    </location>
</feature>
<name>A0AAF5PTL8_WUCBA</name>
<evidence type="ECO:0000256" key="2">
    <source>
        <dbReference type="SAM" id="Phobius"/>
    </source>
</evidence>
<feature type="transmembrane region" description="Helical" evidence="2">
    <location>
        <begin position="13"/>
        <end position="34"/>
    </location>
</feature>
<keyword evidence="2" id="KW-0812">Transmembrane</keyword>
<reference evidence="3" key="2">
    <citation type="journal article" date="2016" name="Mol. Ecol.">
        <title>Population genomics of the filarial nematode parasite Wuchereria bancrofti from mosquitoes.</title>
        <authorList>
            <person name="Small S.T."/>
            <person name="Reimer L.J."/>
            <person name="Tisch D.J."/>
            <person name="King C.L."/>
            <person name="Christensen B.M."/>
            <person name="Siba P.M."/>
            <person name="Kazura J.W."/>
            <person name="Serre D."/>
            <person name="Zimmerman P.A."/>
        </authorList>
    </citation>
    <scope>NUCLEOTIDE SEQUENCE</scope>
    <source>
        <strain evidence="3">pt0022</strain>
    </source>
</reference>
<evidence type="ECO:0000313" key="4">
    <source>
        <dbReference type="WBParaSite" id="mrna-Wban_05313"/>
    </source>
</evidence>
<feature type="compositionally biased region" description="Basic residues" evidence="1">
    <location>
        <begin position="129"/>
        <end position="139"/>
    </location>
</feature>
<reference evidence="4" key="3">
    <citation type="submission" date="2024-02" db="UniProtKB">
        <authorList>
            <consortium name="WormBaseParasite"/>
        </authorList>
    </citation>
    <scope>IDENTIFICATION</scope>
    <source>
        <strain evidence="4">pt0022</strain>
    </source>
</reference>
<keyword evidence="2" id="KW-1133">Transmembrane helix</keyword>
<evidence type="ECO:0000313" key="3">
    <source>
        <dbReference type="Proteomes" id="UP000093561"/>
    </source>
</evidence>
<accession>A0AAF5PTL8</accession>
<protein>
    <submittedName>
        <fullName evidence="4">Uncharacterized protein</fullName>
    </submittedName>
</protein>
<dbReference type="Proteomes" id="UP000093561">
    <property type="component" value="Unassembled WGS sequence"/>
</dbReference>
<reference evidence="3" key="1">
    <citation type="submission" date="2015-03" db="EMBL/GenBank/DDBJ databases">
        <title>Wuchereria bancrofti Genome Sequencing Papua New Guinea Strain.</title>
        <authorList>
            <person name="Small S.T."/>
            <person name="Serre D."/>
            <person name="Zimmerman P.A."/>
        </authorList>
    </citation>
    <scope>NUCLEOTIDE SEQUENCE [LARGE SCALE GENOMIC DNA]</scope>
    <source>
        <strain evidence="3">pt0022</strain>
    </source>
</reference>
<dbReference type="WBParaSite" id="mrna-Wban_05313">
    <property type="protein sequence ID" value="mrna-Wban_05313"/>
    <property type="gene ID" value="Wban_05313"/>
</dbReference>
<dbReference type="AlphaFoldDB" id="A0AAF5PTL8"/>
<organism evidence="3 4">
    <name type="scientific">Wuchereria bancrofti</name>
    <dbReference type="NCBI Taxonomy" id="6293"/>
    <lineage>
        <taxon>Eukaryota</taxon>
        <taxon>Metazoa</taxon>
        <taxon>Ecdysozoa</taxon>
        <taxon>Nematoda</taxon>
        <taxon>Chromadorea</taxon>
        <taxon>Rhabditida</taxon>
        <taxon>Spirurina</taxon>
        <taxon>Spiruromorpha</taxon>
        <taxon>Filarioidea</taxon>
        <taxon>Onchocercidae</taxon>
        <taxon>Wuchereria</taxon>
    </lineage>
</organism>
<proteinExistence type="predicted"/>
<feature type="region of interest" description="Disordered" evidence="1">
    <location>
        <begin position="92"/>
        <end position="192"/>
    </location>
</feature>
<feature type="compositionally biased region" description="Polar residues" evidence="1">
    <location>
        <begin position="157"/>
        <end position="192"/>
    </location>
</feature>